<dbReference type="EMBL" id="JBHTEC010000001">
    <property type="protein sequence ID" value="MFD0287497.1"/>
    <property type="molecule type" value="Genomic_DNA"/>
</dbReference>
<accession>A0ABW2VYC0</accession>
<evidence type="ECO:0000313" key="1">
    <source>
        <dbReference type="EMBL" id="MFD0287497.1"/>
    </source>
</evidence>
<evidence type="ECO:0000313" key="2">
    <source>
        <dbReference type="Proteomes" id="UP001596957"/>
    </source>
</evidence>
<keyword evidence="2" id="KW-1185">Reference proteome</keyword>
<proteinExistence type="predicted"/>
<name>A0ABW2VYC0_9ACTN</name>
<evidence type="ECO:0008006" key="3">
    <source>
        <dbReference type="Google" id="ProtNLM"/>
    </source>
</evidence>
<organism evidence="1 2">
    <name type="scientific">Streptomyces lutosisoli</name>
    <dbReference type="NCBI Taxonomy" id="2665721"/>
    <lineage>
        <taxon>Bacteria</taxon>
        <taxon>Bacillati</taxon>
        <taxon>Actinomycetota</taxon>
        <taxon>Actinomycetes</taxon>
        <taxon>Kitasatosporales</taxon>
        <taxon>Streptomycetaceae</taxon>
        <taxon>Streptomyces</taxon>
    </lineage>
</organism>
<gene>
    <name evidence="1" type="ORF">ACFQZP_38775</name>
</gene>
<reference evidence="2" key="1">
    <citation type="journal article" date="2019" name="Int. J. Syst. Evol. Microbiol.">
        <title>The Global Catalogue of Microorganisms (GCM) 10K type strain sequencing project: providing services to taxonomists for standard genome sequencing and annotation.</title>
        <authorList>
            <consortium name="The Broad Institute Genomics Platform"/>
            <consortium name="The Broad Institute Genome Sequencing Center for Infectious Disease"/>
            <person name="Wu L."/>
            <person name="Ma J."/>
        </authorList>
    </citation>
    <scope>NUCLEOTIDE SEQUENCE [LARGE SCALE GENOMIC DNA]</scope>
    <source>
        <strain evidence="2">CGMCC 4.7198</strain>
    </source>
</reference>
<sequence>MANGDFSGLVSQLDAALPKETLTDLMKEENTNRDAAWDDACGTKTIYDTDLAPNHRVCWKSDDATSTEWVPQAITGVSDAQEDETWGSSDSNPLAVASYDAENPGRSDFAADGENCLRPAADDACNEKGVRVSFFNTTSHEYRHVLLVWPYLNSKDHISFDALHAREGKCLYIAPVTKTCKAQNGIHSGGMAWYGNYLYVADTANGLRVFDMRQILDLNPDNDDSVNDTTPDGLESDVTEKKLIGRQSNVWYSYGYRYVMPQVAMLKMTTAKNGGDTDENQCYATGRPKVSYVSLDRTGTDHMVVGEYCNFKNGSTSPGRVATYPMTALTAAVEGSLGALANADAAYGLPAPGTTFNGEPLWHKIQGVMRYEGKWYFHRSNSHSTGRLLQATVQTVNGTDQLVANPTVLKSAIGPEDLYLTHGRGTGLAPQLWSLSEHAPSDCSSCKREIYSYRMSDVIGGFGS</sequence>
<protein>
    <recommendedName>
        <fullName evidence="3">Secreted protein</fullName>
    </recommendedName>
</protein>
<dbReference type="Proteomes" id="UP001596957">
    <property type="component" value="Unassembled WGS sequence"/>
</dbReference>
<comment type="caution">
    <text evidence="1">The sequence shown here is derived from an EMBL/GenBank/DDBJ whole genome shotgun (WGS) entry which is preliminary data.</text>
</comment>
<dbReference type="RefSeq" id="WP_381264719.1">
    <property type="nucleotide sequence ID" value="NZ_JBHTBI010000119.1"/>
</dbReference>